<protein>
    <recommendedName>
        <fullName evidence="4">Transposase</fullName>
    </recommendedName>
</protein>
<proteinExistence type="predicted"/>
<accession>A0AA44F3B9</accession>
<dbReference type="EMBL" id="JAAMAY010000013">
    <property type="protein sequence ID" value="NTC28038.1"/>
    <property type="molecule type" value="Genomic_DNA"/>
</dbReference>
<dbReference type="RefSeq" id="WP_081308805.1">
    <property type="nucleotide sequence ID" value="NZ_CP123841.1"/>
</dbReference>
<feature type="region of interest" description="Disordered" evidence="1">
    <location>
        <begin position="80"/>
        <end position="99"/>
    </location>
</feature>
<evidence type="ECO:0000313" key="2">
    <source>
        <dbReference type="EMBL" id="NTC28038.1"/>
    </source>
</evidence>
<name>A0AA44F3B9_AGRTU</name>
<evidence type="ECO:0000256" key="1">
    <source>
        <dbReference type="SAM" id="MobiDB-lite"/>
    </source>
</evidence>
<reference evidence="2" key="1">
    <citation type="journal article" date="2020" name="Science">
        <title>Unexpected conservation and global transmission of agrobacterial virulence plasmids.</title>
        <authorList>
            <person name="Weisberg A.J."/>
            <person name="Davis E.W. 2nd"/>
            <person name="Tabima J."/>
            <person name="Belcher M.S."/>
            <person name="Miller M."/>
            <person name="Kuo C.H."/>
            <person name="Loper J.E."/>
            <person name="Grunwald N.J."/>
            <person name="Putnam M.L."/>
            <person name="Chang J.H."/>
        </authorList>
    </citation>
    <scope>NUCLEOTIDE SEQUENCE</scope>
    <source>
        <strain evidence="2">17-1853-1a</strain>
    </source>
</reference>
<gene>
    <name evidence="2" type="ORF">G6M46_07705</name>
</gene>
<comment type="caution">
    <text evidence="2">The sequence shown here is derived from an EMBL/GenBank/DDBJ whole genome shotgun (WGS) entry which is preliminary data.</text>
</comment>
<evidence type="ECO:0000313" key="3">
    <source>
        <dbReference type="Proteomes" id="UP000702952"/>
    </source>
</evidence>
<evidence type="ECO:0008006" key="4">
    <source>
        <dbReference type="Google" id="ProtNLM"/>
    </source>
</evidence>
<dbReference type="Proteomes" id="UP000702952">
    <property type="component" value="Unassembled WGS sequence"/>
</dbReference>
<organism evidence="2 3">
    <name type="scientific">Agrobacterium tumefaciens</name>
    <dbReference type="NCBI Taxonomy" id="358"/>
    <lineage>
        <taxon>Bacteria</taxon>
        <taxon>Pseudomonadati</taxon>
        <taxon>Pseudomonadota</taxon>
        <taxon>Alphaproteobacteria</taxon>
        <taxon>Hyphomicrobiales</taxon>
        <taxon>Rhizobiaceae</taxon>
        <taxon>Rhizobium/Agrobacterium group</taxon>
        <taxon>Agrobacterium</taxon>
        <taxon>Agrobacterium tumefaciens complex</taxon>
    </lineage>
</organism>
<sequence>MRRSVVARGVDCADGYGPKTTFYNGFVRWSERGIWEGISSAPTGADDAPDRLFISCIMVYRCAGGGKWEAWLMVSAAPKVDGTPSSMQSAVPKAALAYP</sequence>
<dbReference type="AlphaFoldDB" id="A0AA44F3B9"/>